<keyword evidence="5" id="KW-1185">Reference proteome</keyword>
<dbReference type="EMBL" id="CP029432">
    <property type="protein sequence ID" value="AWL63174.1"/>
    <property type="molecule type" value="Genomic_DNA"/>
</dbReference>
<gene>
    <name evidence="3" type="ORF">DKC00_16055</name>
    <name evidence="2" type="ORF">DKC11_17110</name>
</gene>
<dbReference type="EMBL" id="CP029443">
    <property type="protein sequence ID" value="AWL57435.1"/>
    <property type="molecule type" value="Genomic_DNA"/>
</dbReference>
<dbReference type="Proteomes" id="UP000245760">
    <property type="component" value="Chromosome"/>
</dbReference>
<sequence length="241" mass="27320">MGRKSRLKKERKEAHVREKKSKSAKIIHPEDFDKPVYRFFKEKSHAEALCNGKVWLSTLQTCRSYEDPLQGDPGEAKHTYSVANISGGGSDASFVQMCSRLGIHVGAGSSNIRINRATSVMTIEDAFLLCTTKKYNPSKLNDTFGHFCVQISKPKEFFDRVSEELYKIFPLKNGAMGPVIYDKRDLTGLEKTPGPIGFVKPKDIYAEQKEFRFLWEIKEQQIIKPFELNCPSVASLCKMIS</sequence>
<reference evidence="4 5" key="1">
    <citation type="submission" date="2018-05" db="EMBL/GenBank/DDBJ databases">
        <title>Klebsiella quasipneumonaiae provides a window into carbapenemase gene transfer, plasmid rearrangements and nosocomial acquisition from the hospital environment.</title>
        <authorList>
            <person name="Mathers A.J."/>
            <person name="Vegesana K."/>
            <person name="Stoesser N."/>
            <person name="Crook D."/>
            <person name="Vaughan A."/>
            <person name="Barry K."/>
            <person name="Parikh H."/>
            <person name="Sebra R."/>
            <person name="Kotay S."/>
            <person name="Walker A.S."/>
            <person name="Sheppard A.E."/>
        </authorList>
    </citation>
    <scope>NUCLEOTIDE SEQUENCE [LARGE SCALE GENOMIC DNA]</scope>
    <source>
        <strain evidence="2 5">CAV1947</strain>
        <strain evidence="3 4">CAV2018</strain>
    </source>
</reference>
<evidence type="ECO:0000313" key="3">
    <source>
        <dbReference type="EMBL" id="AWL63174.1"/>
    </source>
</evidence>
<evidence type="ECO:0000313" key="5">
    <source>
        <dbReference type="Proteomes" id="UP000245760"/>
    </source>
</evidence>
<evidence type="ECO:0000313" key="4">
    <source>
        <dbReference type="Proteomes" id="UP000245649"/>
    </source>
</evidence>
<dbReference type="Proteomes" id="UP000245649">
    <property type="component" value="Chromosome"/>
</dbReference>
<proteinExistence type="predicted"/>
<protein>
    <submittedName>
        <fullName evidence="3">Uncharacterized protein</fullName>
    </submittedName>
</protein>
<feature type="region of interest" description="Disordered" evidence="1">
    <location>
        <begin position="1"/>
        <end position="25"/>
    </location>
</feature>
<organism evidence="3 4">
    <name type="scientific">Klebsiella quasipneumoniae</name>
    <dbReference type="NCBI Taxonomy" id="1463165"/>
    <lineage>
        <taxon>Bacteria</taxon>
        <taxon>Pseudomonadati</taxon>
        <taxon>Pseudomonadota</taxon>
        <taxon>Gammaproteobacteria</taxon>
        <taxon>Enterobacterales</taxon>
        <taxon>Enterobacteriaceae</taxon>
        <taxon>Klebsiella/Raoultella group</taxon>
        <taxon>Klebsiella</taxon>
        <taxon>Klebsiella pneumoniae complex</taxon>
    </lineage>
</organism>
<dbReference type="AlphaFoldDB" id="A0AAI8NLD7"/>
<evidence type="ECO:0000256" key="1">
    <source>
        <dbReference type="SAM" id="MobiDB-lite"/>
    </source>
</evidence>
<evidence type="ECO:0000313" key="2">
    <source>
        <dbReference type="EMBL" id="AWL57435.1"/>
    </source>
</evidence>
<dbReference type="RefSeq" id="WP_109546898.1">
    <property type="nucleotide sequence ID" value="NZ_CP029432.1"/>
</dbReference>
<name>A0AAI8NLD7_9ENTR</name>
<accession>A0AAI8NLD7</accession>